<evidence type="ECO:0000256" key="8">
    <source>
        <dbReference type="PIRNR" id="PIRNR016661"/>
    </source>
</evidence>
<keyword evidence="6 9" id="KW-1133">Transmembrane helix</keyword>
<dbReference type="PANTHER" id="PTHR34295">
    <property type="entry name" value="BIOTIN TRANSPORTER BIOY"/>
    <property type="match status" value="1"/>
</dbReference>
<dbReference type="GO" id="GO:0015225">
    <property type="term" value="F:biotin transmembrane transporter activity"/>
    <property type="evidence" value="ECO:0007669"/>
    <property type="project" value="UniProtKB-UniRule"/>
</dbReference>
<dbReference type="PIRSF" id="PIRSF016661">
    <property type="entry name" value="BioY"/>
    <property type="match status" value="1"/>
</dbReference>
<dbReference type="EMBL" id="AYYQ01000001">
    <property type="protein sequence ID" value="KRM69956.1"/>
    <property type="molecule type" value="Genomic_DNA"/>
</dbReference>
<feature type="transmembrane region" description="Helical" evidence="9">
    <location>
        <begin position="114"/>
        <end position="134"/>
    </location>
</feature>
<name>A0A0R2AWL6_9LACO</name>
<dbReference type="OrthoDB" id="9803495at2"/>
<evidence type="ECO:0000256" key="1">
    <source>
        <dbReference type="ARBA" id="ARBA00004651"/>
    </source>
</evidence>
<gene>
    <name evidence="10" type="ORF">FD06_GL000123</name>
</gene>
<sequence>MKTKDITQIALTVALIIVLGLLPAIPLGIIPVPIVLQNMGIMLTGLILGPKKGTISIAIFMLLVAIGMPILTGGNGGLAVFIGPTCGYLLAWLLTPCMISILKKTANNFKNTYVQYLIIWLLIIVVDLIGSIGLSIQSKMPLQLAIYSNFIFIPGDTVKLFIAIFVSKRLQKMTL</sequence>
<evidence type="ECO:0000313" key="11">
    <source>
        <dbReference type="Proteomes" id="UP000052012"/>
    </source>
</evidence>
<dbReference type="RefSeq" id="WP_056965565.1">
    <property type="nucleotide sequence ID" value="NZ_AYYQ01000001.1"/>
</dbReference>
<dbReference type="InterPro" id="IPR003784">
    <property type="entry name" value="BioY"/>
</dbReference>
<keyword evidence="11" id="KW-1185">Reference proteome</keyword>
<evidence type="ECO:0000256" key="6">
    <source>
        <dbReference type="ARBA" id="ARBA00022989"/>
    </source>
</evidence>
<evidence type="ECO:0000256" key="3">
    <source>
        <dbReference type="ARBA" id="ARBA00022448"/>
    </source>
</evidence>
<keyword evidence="3 8" id="KW-0813">Transport</keyword>
<keyword evidence="5 9" id="KW-0812">Transmembrane</keyword>
<keyword evidence="7 8" id="KW-0472">Membrane</keyword>
<evidence type="ECO:0000256" key="4">
    <source>
        <dbReference type="ARBA" id="ARBA00022475"/>
    </source>
</evidence>
<proteinExistence type="inferred from homology"/>
<accession>A0A0R2AWL6</accession>
<dbReference type="AlphaFoldDB" id="A0A0R2AWL6"/>
<dbReference type="Gene3D" id="1.10.1760.20">
    <property type="match status" value="1"/>
</dbReference>
<dbReference type="Pfam" id="PF02632">
    <property type="entry name" value="BioY"/>
    <property type="match status" value="1"/>
</dbReference>
<comment type="similarity">
    <text evidence="2 8">Belongs to the BioY family.</text>
</comment>
<evidence type="ECO:0000256" key="7">
    <source>
        <dbReference type="ARBA" id="ARBA00023136"/>
    </source>
</evidence>
<feature type="transmembrane region" description="Helical" evidence="9">
    <location>
        <begin position="78"/>
        <end position="102"/>
    </location>
</feature>
<dbReference type="GO" id="GO:0005886">
    <property type="term" value="C:plasma membrane"/>
    <property type="evidence" value="ECO:0007669"/>
    <property type="project" value="UniProtKB-SubCell"/>
</dbReference>
<evidence type="ECO:0000256" key="2">
    <source>
        <dbReference type="ARBA" id="ARBA00010692"/>
    </source>
</evidence>
<comment type="subcellular location">
    <subcellularLocation>
        <location evidence="1 8">Cell membrane</location>
        <topology evidence="1 8">Multi-pass membrane protein</topology>
    </subcellularLocation>
</comment>
<dbReference type="PANTHER" id="PTHR34295:SF4">
    <property type="entry name" value="BIOTIN TRANSPORTER BIOY-RELATED"/>
    <property type="match status" value="1"/>
</dbReference>
<evidence type="ECO:0000313" key="10">
    <source>
        <dbReference type="EMBL" id="KRM69956.1"/>
    </source>
</evidence>
<dbReference type="Proteomes" id="UP000052012">
    <property type="component" value="Unassembled WGS sequence"/>
</dbReference>
<keyword evidence="4 8" id="KW-1003">Cell membrane</keyword>
<feature type="transmembrane region" description="Helical" evidence="9">
    <location>
        <begin position="6"/>
        <end position="32"/>
    </location>
</feature>
<evidence type="ECO:0000256" key="9">
    <source>
        <dbReference type="SAM" id="Phobius"/>
    </source>
</evidence>
<dbReference type="STRING" id="1423781.FD06_GL000123"/>
<feature type="transmembrane region" description="Helical" evidence="9">
    <location>
        <begin position="53"/>
        <end position="72"/>
    </location>
</feature>
<feature type="transmembrane region" description="Helical" evidence="9">
    <location>
        <begin position="146"/>
        <end position="166"/>
    </location>
</feature>
<evidence type="ECO:0000256" key="5">
    <source>
        <dbReference type="ARBA" id="ARBA00022692"/>
    </source>
</evidence>
<protein>
    <recommendedName>
        <fullName evidence="8">Biotin transporter</fullName>
    </recommendedName>
</protein>
<reference evidence="10 11" key="1">
    <citation type="journal article" date="2015" name="Genome Announc.">
        <title>Expanding the biotechnology potential of lactobacilli through comparative genomics of 213 strains and associated genera.</title>
        <authorList>
            <person name="Sun Z."/>
            <person name="Harris H.M."/>
            <person name="McCann A."/>
            <person name="Guo C."/>
            <person name="Argimon S."/>
            <person name="Zhang W."/>
            <person name="Yang X."/>
            <person name="Jeffery I.B."/>
            <person name="Cooney J.C."/>
            <person name="Kagawa T.F."/>
            <person name="Liu W."/>
            <person name="Song Y."/>
            <person name="Salvetti E."/>
            <person name="Wrobel A."/>
            <person name="Rasinkangas P."/>
            <person name="Parkhill J."/>
            <person name="Rea M.C."/>
            <person name="O'Sullivan O."/>
            <person name="Ritari J."/>
            <person name="Douillard F.P."/>
            <person name="Paul Ross R."/>
            <person name="Yang R."/>
            <person name="Briner A.E."/>
            <person name="Felis G.E."/>
            <person name="de Vos W.M."/>
            <person name="Barrangou R."/>
            <person name="Klaenhammer T.R."/>
            <person name="Caufield P.W."/>
            <person name="Cui Y."/>
            <person name="Zhang H."/>
            <person name="O'Toole P.W."/>
        </authorList>
    </citation>
    <scope>NUCLEOTIDE SEQUENCE [LARGE SCALE GENOMIC DNA]</scope>
    <source>
        <strain evidence="10 11">DSM 23829</strain>
    </source>
</reference>
<dbReference type="PATRIC" id="fig|1423781.4.peg.124"/>
<organism evidence="10 11">
    <name type="scientific">Apilactobacillus ozensis DSM 23829 = JCM 17196</name>
    <dbReference type="NCBI Taxonomy" id="1423781"/>
    <lineage>
        <taxon>Bacteria</taxon>
        <taxon>Bacillati</taxon>
        <taxon>Bacillota</taxon>
        <taxon>Bacilli</taxon>
        <taxon>Lactobacillales</taxon>
        <taxon>Lactobacillaceae</taxon>
        <taxon>Apilactobacillus</taxon>
    </lineage>
</organism>
<comment type="caution">
    <text evidence="10">The sequence shown here is derived from an EMBL/GenBank/DDBJ whole genome shotgun (WGS) entry which is preliminary data.</text>
</comment>